<organism evidence="12 13">
    <name type="scientific">Gillisia hiemivivida</name>
    <dbReference type="NCBI Taxonomy" id="291190"/>
    <lineage>
        <taxon>Bacteria</taxon>
        <taxon>Pseudomonadati</taxon>
        <taxon>Bacteroidota</taxon>
        <taxon>Flavobacteriia</taxon>
        <taxon>Flavobacteriales</taxon>
        <taxon>Flavobacteriaceae</taxon>
        <taxon>Gillisia</taxon>
    </lineage>
</organism>
<dbReference type="CDD" id="cd06261">
    <property type="entry name" value="TM_PBP2"/>
    <property type="match status" value="1"/>
</dbReference>
<dbReference type="InterPro" id="IPR011864">
    <property type="entry name" value="Phosphate_PstC"/>
</dbReference>
<dbReference type="GO" id="GO:0006817">
    <property type="term" value="P:phosphate ion transport"/>
    <property type="evidence" value="ECO:0007669"/>
    <property type="project" value="UniProtKB-KW"/>
</dbReference>
<evidence type="ECO:0000256" key="8">
    <source>
        <dbReference type="ARBA" id="ARBA00023136"/>
    </source>
</evidence>
<keyword evidence="5 10" id="KW-0592">Phosphate transport</keyword>
<keyword evidence="8 9" id="KW-0472">Membrane</keyword>
<dbReference type="PROSITE" id="PS50928">
    <property type="entry name" value="ABC_TM1"/>
    <property type="match status" value="1"/>
</dbReference>
<dbReference type="InterPro" id="IPR000515">
    <property type="entry name" value="MetI-like"/>
</dbReference>
<feature type="transmembrane region" description="Helical" evidence="9">
    <location>
        <begin position="58"/>
        <end position="87"/>
    </location>
</feature>
<feature type="transmembrane region" description="Helical" evidence="9">
    <location>
        <begin position="107"/>
        <end position="128"/>
    </location>
</feature>
<evidence type="ECO:0000256" key="4">
    <source>
        <dbReference type="ARBA" id="ARBA00022475"/>
    </source>
</evidence>
<evidence type="ECO:0000256" key="9">
    <source>
        <dbReference type="RuleBase" id="RU363032"/>
    </source>
</evidence>
<dbReference type="PANTHER" id="PTHR30425">
    <property type="entry name" value="PHOSPHATE TRANSPORT SYSTEM PERMEASE PROTEIN PST"/>
    <property type="match status" value="1"/>
</dbReference>
<comment type="similarity">
    <text evidence="2 10">Belongs to the binding-protein-dependent transport system permease family. CysTW subfamily.</text>
</comment>
<feature type="transmembrane region" description="Helical" evidence="9">
    <location>
        <begin position="140"/>
        <end position="159"/>
    </location>
</feature>
<keyword evidence="13" id="KW-1185">Reference proteome</keyword>
<evidence type="ECO:0000256" key="5">
    <source>
        <dbReference type="ARBA" id="ARBA00022592"/>
    </source>
</evidence>
<dbReference type="OrthoDB" id="9785113at2"/>
<dbReference type="GO" id="GO:0005315">
    <property type="term" value="F:phosphate transmembrane transporter activity"/>
    <property type="evidence" value="ECO:0007669"/>
    <property type="project" value="InterPro"/>
</dbReference>
<reference evidence="12 13" key="1">
    <citation type="submission" date="2019-08" db="EMBL/GenBank/DDBJ databases">
        <title>Genome sequence of Gillisia hiemivivida IC154 (type strain).</title>
        <authorList>
            <person name="Bowman J.P."/>
        </authorList>
    </citation>
    <scope>NUCLEOTIDE SEQUENCE [LARGE SCALE GENOMIC DNA]</scope>
    <source>
        <strain evidence="12 13">IC154</strain>
    </source>
</reference>
<feature type="transmembrane region" description="Helical" evidence="9">
    <location>
        <begin position="12"/>
        <end position="33"/>
    </location>
</feature>
<dbReference type="GO" id="GO:0005886">
    <property type="term" value="C:plasma membrane"/>
    <property type="evidence" value="ECO:0007669"/>
    <property type="project" value="UniProtKB-SubCell"/>
</dbReference>
<dbReference type="InterPro" id="IPR051124">
    <property type="entry name" value="Phosphate_Transport_Permease"/>
</dbReference>
<keyword evidence="6 9" id="KW-0812">Transmembrane</keyword>
<accession>A0A5C6ZN14</accession>
<evidence type="ECO:0000313" key="12">
    <source>
        <dbReference type="EMBL" id="TXD91908.1"/>
    </source>
</evidence>
<feature type="transmembrane region" description="Helical" evidence="9">
    <location>
        <begin position="255"/>
        <end position="278"/>
    </location>
</feature>
<evidence type="ECO:0000313" key="13">
    <source>
        <dbReference type="Proteomes" id="UP000321367"/>
    </source>
</evidence>
<keyword evidence="7 9" id="KW-1133">Transmembrane helix</keyword>
<dbReference type="AlphaFoldDB" id="A0A5C6ZN14"/>
<feature type="transmembrane region" description="Helical" evidence="9">
    <location>
        <begin position="200"/>
        <end position="222"/>
    </location>
</feature>
<gene>
    <name evidence="12" type="primary">pstC</name>
    <name evidence="12" type="ORF">ES724_15465</name>
</gene>
<dbReference type="RefSeq" id="WP_146934659.1">
    <property type="nucleotide sequence ID" value="NZ_CBCSHZ010000017.1"/>
</dbReference>
<dbReference type="Proteomes" id="UP000321367">
    <property type="component" value="Unassembled WGS sequence"/>
</dbReference>
<proteinExistence type="inferred from homology"/>
<name>A0A5C6ZN14_9FLAO</name>
<evidence type="ECO:0000256" key="7">
    <source>
        <dbReference type="ARBA" id="ARBA00022989"/>
    </source>
</evidence>
<dbReference type="NCBIfam" id="TIGR02138">
    <property type="entry name" value="phosphate_pstC"/>
    <property type="match status" value="1"/>
</dbReference>
<sequence>MLGSTNKIGKYYVYSSTLISAFVVFLIFIILLLNSWEAISTIGLDLISLSWNPAKGEFGIISMLYGTFVVTFIALVIAIPLGTFTAIFTSEILASKYRFVVKSVLELLAGIPSIIYGLIGIAFLSIWFQDLFDLQSGRTLFTAGILLSVMILPTIITLTDDAFHNIPEKYRETAKGLGLYNSEIIKEVLMPIARADVKSAILLAFGRALGETMAVMLVVGSIDKLPSPLLNWLSPGQTVTSKLGREIAETSFRSVHFSAMIFMGLVLFSIVLFLTVLAQNSSKKTERLYE</sequence>
<keyword evidence="3 9" id="KW-0813">Transport</keyword>
<evidence type="ECO:0000256" key="6">
    <source>
        <dbReference type="ARBA" id="ARBA00022692"/>
    </source>
</evidence>
<dbReference type="SUPFAM" id="SSF161098">
    <property type="entry name" value="MetI-like"/>
    <property type="match status" value="1"/>
</dbReference>
<dbReference type="PANTHER" id="PTHR30425:SF1">
    <property type="entry name" value="PHOSPHATE TRANSPORT SYSTEM PERMEASE PROTEIN PSTC"/>
    <property type="match status" value="1"/>
</dbReference>
<evidence type="ECO:0000256" key="3">
    <source>
        <dbReference type="ARBA" id="ARBA00022448"/>
    </source>
</evidence>
<comment type="subcellular location">
    <subcellularLocation>
        <location evidence="1 9">Cell membrane</location>
        <topology evidence="1 9">Multi-pass membrane protein</topology>
    </subcellularLocation>
</comment>
<dbReference type="InterPro" id="IPR035906">
    <property type="entry name" value="MetI-like_sf"/>
</dbReference>
<evidence type="ECO:0000256" key="2">
    <source>
        <dbReference type="ARBA" id="ARBA00007069"/>
    </source>
</evidence>
<feature type="domain" description="ABC transmembrane type-1" evidence="11">
    <location>
        <begin position="64"/>
        <end position="278"/>
    </location>
</feature>
<dbReference type="Pfam" id="PF00528">
    <property type="entry name" value="BPD_transp_1"/>
    <property type="match status" value="1"/>
</dbReference>
<dbReference type="EMBL" id="VORY01000030">
    <property type="protein sequence ID" value="TXD91908.1"/>
    <property type="molecule type" value="Genomic_DNA"/>
</dbReference>
<evidence type="ECO:0000259" key="11">
    <source>
        <dbReference type="PROSITE" id="PS50928"/>
    </source>
</evidence>
<evidence type="ECO:0000256" key="10">
    <source>
        <dbReference type="RuleBase" id="RU363054"/>
    </source>
</evidence>
<dbReference type="Gene3D" id="1.10.3720.10">
    <property type="entry name" value="MetI-like"/>
    <property type="match status" value="1"/>
</dbReference>
<comment type="caution">
    <text evidence="12">The sequence shown here is derived from an EMBL/GenBank/DDBJ whole genome shotgun (WGS) entry which is preliminary data.</text>
</comment>
<protein>
    <recommendedName>
        <fullName evidence="10">Phosphate transport system permease protein</fullName>
    </recommendedName>
</protein>
<keyword evidence="4 10" id="KW-1003">Cell membrane</keyword>
<evidence type="ECO:0000256" key="1">
    <source>
        <dbReference type="ARBA" id="ARBA00004651"/>
    </source>
</evidence>
<comment type="function">
    <text evidence="10">Part of the binding-protein-dependent transport system for phosphate; probably responsible for the translocation of the substrate across the membrane.</text>
</comment>